<dbReference type="PANTHER" id="PTHR30151">
    <property type="entry name" value="ALKANE SULFONATE ABC TRANSPORTER-RELATED, MEMBRANE SUBUNIT"/>
    <property type="match status" value="1"/>
</dbReference>
<keyword evidence="6 7" id="KW-0472">Membrane</keyword>
<name>A0ABT7Y4Y8_9VIBR</name>
<feature type="transmembrane region" description="Helical" evidence="7">
    <location>
        <begin position="170"/>
        <end position="189"/>
    </location>
</feature>
<evidence type="ECO:0000256" key="2">
    <source>
        <dbReference type="ARBA" id="ARBA00022448"/>
    </source>
</evidence>
<keyword evidence="10" id="KW-1185">Reference proteome</keyword>
<feature type="transmembrane region" description="Helical" evidence="7">
    <location>
        <begin position="136"/>
        <end position="158"/>
    </location>
</feature>
<feature type="transmembrane region" description="Helical" evidence="7">
    <location>
        <begin position="195"/>
        <end position="214"/>
    </location>
</feature>
<evidence type="ECO:0000313" key="9">
    <source>
        <dbReference type="EMBL" id="MDN2483060.1"/>
    </source>
</evidence>
<dbReference type="InterPro" id="IPR000515">
    <property type="entry name" value="MetI-like"/>
</dbReference>
<evidence type="ECO:0000256" key="5">
    <source>
        <dbReference type="ARBA" id="ARBA00022989"/>
    </source>
</evidence>
<evidence type="ECO:0000256" key="4">
    <source>
        <dbReference type="ARBA" id="ARBA00022692"/>
    </source>
</evidence>
<dbReference type="Pfam" id="PF00528">
    <property type="entry name" value="BPD_transp_1"/>
    <property type="match status" value="1"/>
</dbReference>
<evidence type="ECO:0000256" key="1">
    <source>
        <dbReference type="ARBA" id="ARBA00004651"/>
    </source>
</evidence>
<evidence type="ECO:0000256" key="6">
    <source>
        <dbReference type="ARBA" id="ARBA00023136"/>
    </source>
</evidence>
<keyword evidence="5 7" id="KW-1133">Transmembrane helix</keyword>
<reference evidence="9" key="1">
    <citation type="submission" date="2024-05" db="EMBL/GenBank/DDBJ databases">
        <title>Genome Sequences of Four Agar- Degrading Marine Bacteria.</title>
        <authorList>
            <person name="Phillips E.K."/>
            <person name="Shaffer J.C."/>
            <person name="Henson M.W."/>
            <person name="Temperton B."/>
            <person name="Thrash C.J."/>
            <person name="Martin M.O."/>
        </authorList>
    </citation>
    <scope>NUCLEOTIDE SEQUENCE</scope>
    <source>
        <strain evidence="9">EKP203</strain>
    </source>
</reference>
<comment type="similarity">
    <text evidence="7">Belongs to the binding-protein-dependent transport system permease family.</text>
</comment>
<evidence type="ECO:0000259" key="8">
    <source>
        <dbReference type="PROSITE" id="PS50928"/>
    </source>
</evidence>
<dbReference type="PROSITE" id="PS50928">
    <property type="entry name" value="ABC_TM1"/>
    <property type="match status" value="1"/>
</dbReference>
<dbReference type="CDD" id="cd06261">
    <property type="entry name" value="TM_PBP2"/>
    <property type="match status" value="1"/>
</dbReference>
<feature type="domain" description="ABC transmembrane type-1" evidence="8">
    <location>
        <begin position="129"/>
        <end position="309"/>
    </location>
</feature>
<gene>
    <name evidence="9" type="ORF">QWJ08_17085</name>
</gene>
<evidence type="ECO:0000256" key="3">
    <source>
        <dbReference type="ARBA" id="ARBA00022475"/>
    </source>
</evidence>
<dbReference type="EMBL" id="JAUEOZ010000002">
    <property type="protein sequence ID" value="MDN2483060.1"/>
    <property type="molecule type" value="Genomic_DNA"/>
</dbReference>
<feature type="transmembrane region" description="Helical" evidence="7">
    <location>
        <begin position="285"/>
        <end position="305"/>
    </location>
</feature>
<evidence type="ECO:0000313" key="10">
    <source>
        <dbReference type="Proteomes" id="UP001169719"/>
    </source>
</evidence>
<accession>A0ABT7Y4Y8</accession>
<organism evidence="9 10">
    <name type="scientific">Vibrio agarivorans</name>
    <dbReference type="NCBI Taxonomy" id="153622"/>
    <lineage>
        <taxon>Bacteria</taxon>
        <taxon>Pseudomonadati</taxon>
        <taxon>Pseudomonadota</taxon>
        <taxon>Gammaproteobacteria</taxon>
        <taxon>Vibrionales</taxon>
        <taxon>Vibrionaceae</taxon>
        <taxon>Vibrio</taxon>
    </lineage>
</organism>
<dbReference type="InterPro" id="IPR035906">
    <property type="entry name" value="MetI-like_sf"/>
</dbReference>
<keyword evidence="3" id="KW-1003">Cell membrane</keyword>
<keyword evidence="2 7" id="KW-0813">Transport</keyword>
<evidence type="ECO:0000256" key="7">
    <source>
        <dbReference type="RuleBase" id="RU363032"/>
    </source>
</evidence>
<feature type="transmembrane region" description="Helical" evidence="7">
    <location>
        <begin position="235"/>
        <end position="256"/>
    </location>
</feature>
<proteinExistence type="inferred from homology"/>
<sequence>MNQAVLTRETDFAEDAVAGSQDVSLDKPSTIEVPEPQESIIHRTPPFYKLIQGIKRRTLTPANYYGEPGQGDSRIISVIASIFFIGLWALVTEMGWVKPLFLPTPSAVIERFGDLVVHGFSGVSLTDHLAASLGRVFGAFFLAVVTAVPIGILIGSNVWVRGVFDPLIEFYRPLPPLAYLPLVIIWLGIDETSKVTLIYLAMFAPIALSARAGVNSARSEQIQAAYSMGASKAQVLYHVIIKSALPEILTGLRIGIGFGWTTLVASEMVAAEAGIGFMVLNAAEFLVTDVVIAGIIIIGVIAYAFDMLMRYLEKKLVPWKGY</sequence>
<dbReference type="Gene3D" id="1.10.3720.10">
    <property type="entry name" value="MetI-like"/>
    <property type="match status" value="1"/>
</dbReference>
<comment type="caution">
    <text evidence="9">The sequence shown here is derived from an EMBL/GenBank/DDBJ whole genome shotgun (WGS) entry which is preliminary data.</text>
</comment>
<dbReference type="PANTHER" id="PTHR30151:SF25">
    <property type="entry name" value="TAURINE TRANSPORT SYSTEM PERMEASE PROTEIN TAUC"/>
    <property type="match status" value="1"/>
</dbReference>
<comment type="subcellular location">
    <subcellularLocation>
        <location evidence="1 7">Cell membrane</location>
        <topology evidence="1 7">Multi-pass membrane protein</topology>
    </subcellularLocation>
</comment>
<dbReference type="SUPFAM" id="SSF161098">
    <property type="entry name" value="MetI-like"/>
    <property type="match status" value="1"/>
</dbReference>
<feature type="transmembrane region" description="Helical" evidence="7">
    <location>
        <begin position="75"/>
        <end position="97"/>
    </location>
</feature>
<keyword evidence="4 7" id="KW-0812">Transmembrane</keyword>
<dbReference type="RefSeq" id="WP_289963114.1">
    <property type="nucleotide sequence ID" value="NZ_JAUEOZ010000002.1"/>
</dbReference>
<protein>
    <submittedName>
        <fullName evidence="9">ABC transporter permease subunit</fullName>
    </submittedName>
</protein>
<dbReference type="Proteomes" id="UP001169719">
    <property type="component" value="Unassembled WGS sequence"/>
</dbReference>